<evidence type="ECO:0000256" key="6">
    <source>
        <dbReference type="ARBA" id="ARBA00022679"/>
    </source>
</evidence>
<evidence type="ECO:0000259" key="14">
    <source>
        <dbReference type="PROSITE" id="PS50885"/>
    </source>
</evidence>
<evidence type="ECO:0000259" key="13">
    <source>
        <dbReference type="PROSITE" id="PS50109"/>
    </source>
</evidence>
<keyword evidence="12" id="KW-1133">Transmembrane helix</keyword>
<name>A0ABW0VZ52_9BACL</name>
<evidence type="ECO:0000256" key="9">
    <source>
        <dbReference type="ARBA" id="ARBA00022840"/>
    </source>
</evidence>
<dbReference type="InterPro" id="IPR003660">
    <property type="entry name" value="HAMP_dom"/>
</dbReference>
<accession>A0ABW0VZ52</accession>
<dbReference type="Gene3D" id="3.30.565.10">
    <property type="entry name" value="Histidine kinase-like ATPase, C-terminal domain"/>
    <property type="match status" value="1"/>
</dbReference>
<dbReference type="SUPFAM" id="SSF55874">
    <property type="entry name" value="ATPase domain of HSP90 chaperone/DNA topoisomerase II/histidine kinase"/>
    <property type="match status" value="1"/>
</dbReference>
<keyword evidence="12" id="KW-0812">Transmembrane</keyword>
<sequence length="566" mass="64511">MPLFRKLWNRLTSKLFYKILVVYSLLTVIPLIIIIGLFYIRTTSIMEEKIKTTSSQTLVETADKIDGILKLVEQLALRLGNLYSASRLLNNADDPDIYPLTPADRTDLELALMDELRTELASEMMIDEVYLFTLDGYTYALEGAKPVMSFPAITYIANLQEMDKLGWAFFTDQRRVTSAMKVVNRTTEQTIGYIAIMLKPQALQETYASYTNGAFYITNSNNLILSARDTKLIDSRLELAGKDQEMVVNRRSSYYTGFTYTSFLPKKDLNREITDLAYYAVGITLVAWFIVFILTFLILRHITKPLMKLSGLMRRAEREEFYQIGGITTNDEIAQLCTSFNRLMEKIKYLIQKVYKTELLKREADLKVVKMHLNPHFLYNTLESVSIMAKGPEAAEIPNMVDLLSKILRSSIMPKQDLVPLETELGLATAFLQLHKYRYKDKLNWSIEIEQGLEALKVPKLILQPIVENAIKHGVDQLTERQGRVAIRAYEHQFDLMLEVQDNGPGFSVSRRAASRGLGTGIENVESRLHLLYGGKYGITVKNSEGGEFGAVVQIRLPIILQERGE</sequence>
<dbReference type="GO" id="GO:0004673">
    <property type="term" value="F:protein histidine kinase activity"/>
    <property type="evidence" value="ECO:0007669"/>
    <property type="project" value="UniProtKB-EC"/>
</dbReference>
<gene>
    <name evidence="15" type="ORF">ACFPYJ_19285</name>
</gene>
<dbReference type="SMART" id="SM00387">
    <property type="entry name" value="HATPase_c"/>
    <property type="match status" value="1"/>
</dbReference>
<evidence type="ECO:0000256" key="5">
    <source>
        <dbReference type="ARBA" id="ARBA00022553"/>
    </source>
</evidence>
<feature type="transmembrane region" description="Helical" evidence="12">
    <location>
        <begin position="20"/>
        <end position="40"/>
    </location>
</feature>
<proteinExistence type="predicted"/>
<keyword evidence="11 12" id="KW-0472">Membrane</keyword>
<dbReference type="Gene3D" id="6.10.340.10">
    <property type="match status" value="1"/>
</dbReference>
<evidence type="ECO:0000256" key="1">
    <source>
        <dbReference type="ARBA" id="ARBA00000085"/>
    </source>
</evidence>
<evidence type="ECO:0000256" key="4">
    <source>
        <dbReference type="ARBA" id="ARBA00022475"/>
    </source>
</evidence>
<dbReference type="PANTHER" id="PTHR34220:SF7">
    <property type="entry name" value="SENSOR HISTIDINE KINASE YPDA"/>
    <property type="match status" value="1"/>
</dbReference>
<dbReference type="CDD" id="cd06225">
    <property type="entry name" value="HAMP"/>
    <property type="match status" value="1"/>
</dbReference>
<evidence type="ECO:0000256" key="7">
    <source>
        <dbReference type="ARBA" id="ARBA00022741"/>
    </source>
</evidence>
<dbReference type="SUPFAM" id="SSF158472">
    <property type="entry name" value="HAMP domain-like"/>
    <property type="match status" value="1"/>
</dbReference>
<evidence type="ECO:0000256" key="12">
    <source>
        <dbReference type="SAM" id="Phobius"/>
    </source>
</evidence>
<dbReference type="InterPro" id="IPR003594">
    <property type="entry name" value="HATPase_dom"/>
</dbReference>
<feature type="domain" description="HAMP" evidence="14">
    <location>
        <begin position="300"/>
        <end position="352"/>
    </location>
</feature>
<keyword evidence="4" id="KW-1003">Cell membrane</keyword>
<evidence type="ECO:0000313" key="15">
    <source>
        <dbReference type="EMBL" id="MFC5651210.1"/>
    </source>
</evidence>
<dbReference type="PROSITE" id="PS50885">
    <property type="entry name" value="HAMP"/>
    <property type="match status" value="1"/>
</dbReference>
<keyword evidence="9" id="KW-0067">ATP-binding</keyword>
<reference evidence="16" key="1">
    <citation type="journal article" date="2019" name="Int. J. Syst. Evol. Microbiol.">
        <title>The Global Catalogue of Microorganisms (GCM) 10K type strain sequencing project: providing services to taxonomists for standard genome sequencing and annotation.</title>
        <authorList>
            <consortium name="The Broad Institute Genomics Platform"/>
            <consortium name="The Broad Institute Genome Sequencing Center for Infectious Disease"/>
            <person name="Wu L."/>
            <person name="Ma J."/>
        </authorList>
    </citation>
    <scope>NUCLEOTIDE SEQUENCE [LARGE SCALE GENOMIC DNA]</scope>
    <source>
        <strain evidence="16">CGMCC 1.3240</strain>
    </source>
</reference>
<dbReference type="PROSITE" id="PS50109">
    <property type="entry name" value="HIS_KIN"/>
    <property type="match status" value="1"/>
</dbReference>
<organism evidence="15 16">
    <name type="scientific">Paenibacillus solisilvae</name>
    <dbReference type="NCBI Taxonomy" id="2486751"/>
    <lineage>
        <taxon>Bacteria</taxon>
        <taxon>Bacillati</taxon>
        <taxon>Bacillota</taxon>
        <taxon>Bacilli</taxon>
        <taxon>Bacillales</taxon>
        <taxon>Paenibacillaceae</taxon>
        <taxon>Paenibacillus</taxon>
    </lineage>
</organism>
<dbReference type="Pfam" id="PF02518">
    <property type="entry name" value="HATPase_c"/>
    <property type="match status" value="1"/>
</dbReference>
<keyword evidence="7" id="KW-0547">Nucleotide-binding</keyword>
<dbReference type="InterPro" id="IPR050640">
    <property type="entry name" value="Bact_2-comp_sensor_kinase"/>
</dbReference>
<keyword evidence="16" id="KW-1185">Reference proteome</keyword>
<dbReference type="EC" id="2.7.13.3" evidence="3"/>
<dbReference type="InterPro" id="IPR010559">
    <property type="entry name" value="Sig_transdc_His_kin_internal"/>
</dbReference>
<keyword evidence="6 15" id="KW-0808">Transferase</keyword>
<dbReference type="InterPro" id="IPR005467">
    <property type="entry name" value="His_kinase_dom"/>
</dbReference>
<evidence type="ECO:0000313" key="16">
    <source>
        <dbReference type="Proteomes" id="UP001596047"/>
    </source>
</evidence>
<dbReference type="EMBL" id="JBHSOW010000070">
    <property type="protein sequence ID" value="MFC5651210.1"/>
    <property type="molecule type" value="Genomic_DNA"/>
</dbReference>
<dbReference type="PANTHER" id="PTHR34220">
    <property type="entry name" value="SENSOR HISTIDINE KINASE YPDA"/>
    <property type="match status" value="1"/>
</dbReference>
<dbReference type="RefSeq" id="WP_379189819.1">
    <property type="nucleotide sequence ID" value="NZ_JBHSOW010000070.1"/>
</dbReference>
<feature type="transmembrane region" description="Helical" evidence="12">
    <location>
        <begin position="276"/>
        <end position="299"/>
    </location>
</feature>
<protein>
    <recommendedName>
        <fullName evidence="3">histidine kinase</fullName>
        <ecNumber evidence="3">2.7.13.3</ecNumber>
    </recommendedName>
</protein>
<dbReference type="Pfam" id="PF06580">
    <property type="entry name" value="His_kinase"/>
    <property type="match status" value="1"/>
</dbReference>
<feature type="domain" description="Histidine kinase" evidence="13">
    <location>
        <begin position="463"/>
        <end position="561"/>
    </location>
</feature>
<dbReference type="Proteomes" id="UP001596047">
    <property type="component" value="Unassembled WGS sequence"/>
</dbReference>
<dbReference type="SMART" id="SM00304">
    <property type="entry name" value="HAMP"/>
    <property type="match status" value="1"/>
</dbReference>
<evidence type="ECO:0000256" key="2">
    <source>
        <dbReference type="ARBA" id="ARBA00004651"/>
    </source>
</evidence>
<evidence type="ECO:0000256" key="8">
    <source>
        <dbReference type="ARBA" id="ARBA00022777"/>
    </source>
</evidence>
<comment type="catalytic activity">
    <reaction evidence="1">
        <text>ATP + protein L-histidine = ADP + protein N-phospho-L-histidine.</text>
        <dbReference type="EC" id="2.7.13.3"/>
    </reaction>
</comment>
<keyword evidence="5" id="KW-0597">Phosphoprotein</keyword>
<evidence type="ECO:0000256" key="10">
    <source>
        <dbReference type="ARBA" id="ARBA00023012"/>
    </source>
</evidence>
<dbReference type="InterPro" id="IPR036890">
    <property type="entry name" value="HATPase_C_sf"/>
</dbReference>
<comment type="caution">
    <text evidence="15">The sequence shown here is derived from an EMBL/GenBank/DDBJ whole genome shotgun (WGS) entry which is preliminary data.</text>
</comment>
<evidence type="ECO:0000256" key="11">
    <source>
        <dbReference type="ARBA" id="ARBA00023136"/>
    </source>
</evidence>
<keyword evidence="10" id="KW-0902">Two-component regulatory system</keyword>
<evidence type="ECO:0000256" key="3">
    <source>
        <dbReference type="ARBA" id="ARBA00012438"/>
    </source>
</evidence>
<comment type="subcellular location">
    <subcellularLocation>
        <location evidence="2">Cell membrane</location>
        <topology evidence="2">Multi-pass membrane protein</topology>
    </subcellularLocation>
</comment>
<keyword evidence="8 15" id="KW-0418">Kinase</keyword>